<reference evidence="2 3" key="1">
    <citation type="submission" date="2020-07" db="EMBL/GenBank/DDBJ databases">
        <title>Sequencing the genomes of 1000 actinobacteria strains.</title>
        <authorList>
            <person name="Klenk H.-P."/>
        </authorList>
    </citation>
    <scope>NUCLEOTIDE SEQUENCE [LARGE SCALE GENOMIC DNA]</scope>
    <source>
        <strain evidence="2 3">DSM 26341</strain>
    </source>
</reference>
<protein>
    <submittedName>
        <fullName evidence="2">Uncharacterized protein</fullName>
    </submittedName>
</protein>
<name>A0A7Z0II27_9MICO</name>
<dbReference type="EMBL" id="JACBZP010000001">
    <property type="protein sequence ID" value="NYI68046.1"/>
    <property type="molecule type" value="Genomic_DNA"/>
</dbReference>
<organism evidence="2 3">
    <name type="scientific">Spelaeicoccus albus</name>
    <dbReference type="NCBI Taxonomy" id="1280376"/>
    <lineage>
        <taxon>Bacteria</taxon>
        <taxon>Bacillati</taxon>
        <taxon>Actinomycetota</taxon>
        <taxon>Actinomycetes</taxon>
        <taxon>Micrococcales</taxon>
        <taxon>Brevibacteriaceae</taxon>
        <taxon>Spelaeicoccus</taxon>
    </lineage>
</organism>
<keyword evidence="3" id="KW-1185">Reference proteome</keyword>
<evidence type="ECO:0000256" key="1">
    <source>
        <dbReference type="SAM" id="MobiDB-lite"/>
    </source>
</evidence>
<feature type="region of interest" description="Disordered" evidence="1">
    <location>
        <begin position="45"/>
        <end position="74"/>
    </location>
</feature>
<dbReference type="AlphaFoldDB" id="A0A7Z0II27"/>
<dbReference type="Proteomes" id="UP000539111">
    <property type="component" value="Unassembled WGS sequence"/>
</dbReference>
<sequence length="74" mass="7241">MGIANSIIVLAFGSAVIGCALAAALAFGIGGRHAAGSVLAEKESTNETKHGIVPTGCRGTKLPDTSAASTIGME</sequence>
<evidence type="ECO:0000313" key="2">
    <source>
        <dbReference type="EMBL" id="NYI68046.1"/>
    </source>
</evidence>
<proteinExistence type="predicted"/>
<evidence type="ECO:0000313" key="3">
    <source>
        <dbReference type="Proteomes" id="UP000539111"/>
    </source>
</evidence>
<accession>A0A7Z0II27</accession>
<comment type="caution">
    <text evidence="2">The sequence shown here is derived from an EMBL/GenBank/DDBJ whole genome shotgun (WGS) entry which is preliminary data.</text>
</comment>
<gene>
    <name evidence="2" type="ORF">BJY26_002352</name>
</gene>